<dbReference type="AlphaFoldDB" id="A0A834SZY2"/>
<evidence type="ECO:0000313" key="1">
    <source>
        <dbReference type="EMBL" id="KAF7812010.1"/>
    </source>
</evidence>
<dbReference type="Proteomes" id="UP000634136">
    <property type="component" value="Unassembled WGS sequence"/>
</dbReference>
<comment type="caution">
    <text evidence="1">The sequence shown here is derived from an EMBL/GenBank/DDBJ whole genome shotgun (WGS) entry which is preliminary data.</text>
</comment>
<protein>
    <submittedName>
        <fullName evidence="1">Uncharacterized protein</fullName>
    </submittedName>
</protein>
<reference evidence="1" key="1">
    <citation type="submission" date="2020-09" db="EMBL/GenBank/DDBJ databases">
        <title>Genome-Enabled Discovery of Anthraquinone Biosynthesis in Senna tora.</title>
        <authorList>
            <person name="Kang S.-H."/>
            <person name="Pandey R.P."/>
            <person name="Lee C.-M."/>
            <person name="Sim J.-S."/>
            <person name="Jeong J.-T."/>
            <person name="Choi B.-S."/>
            <person name="Jung M."/>
            <person name="Ginzburg D."/>
            <person name="Zhao K."/>
            <person name="Won S.Y."/>
            <person name="Oh T.-J."/>
            <person name="Yu Y."/>
            <person name="Kim N.-H."/>
            <person name="Lee O.R."/>
            <person name="Lee T.-H."/>
            <person name="Bashyal P."/>
            <person name="Kim T.-S."/>
            <person name="Lee W.-H."/>
            <person name="Kawkins C."/>
            <person name="Kim C.-K."/>
            <person name="Kim J.S."/>
            <person name="Ahn B.O."/>
            <person name="Rhee S.Y."/>
            <person name="Sohng J.K."/>
        </authorList>
    </citation>
    <scope>NUCLEOTIDE SEQUENCE</scope>
    <source>
        <tissue evidence="1">Leaf</tissue>
    </source>
</reference>
<dbReference type="EMBL" id="JAAIUW010000010">
    <property type="protein sequence ID" value="KAF7812010.1"/>
    <property type="molecule type" value="Genomic_DNA"/>
</dbReference>
<gene>
    <name evidence="1" type="ORF">G2W53_032986</name>
</gene>
<name>A0A834SZY2_9FABA</name>
<accession>A0A834SZY2</accession>
<proteinExistence type="predicted"/>
<evidence type="ECO:0000313" key="2">
    <source>
        <dbReference type="Proteomes" id="UP000634136"/>
    </source>
</evidence>
<organism evidence="1 2">
    <name type="scientific">Senna tora</name>
    <dbReference type="NCBI Taxonomy" id="362788"/>
    <lineage>
        <taxon>Eukaryota</taxon>
        <taxon>Viridiplantae</taxon>
        <taxon>Streptophyta</taxon>
        <taxon>Embryophyta</taxon>
        <taxon>Tracheophyta</taxon>
        <taxon>Spermatophyta</taxon>
        <taxon>Magnoliopsida</taxon>
        <taxon>eudicotyledons</taxon>
        <taxon>Gunneridae</taxon>
        <taxon>Pentapetalae</taxon>
        <taxon>rosids</taxon>
        <taxon>fabids</taxon>
        <taxon>Fabales</taxon>
        <taxon>Fabaceae</taxon>
        <taxon>Caesalpinioideae</taxon>
        <taxon>Cassia clade</taxon>
        <taxon>Senna</taxon>
    </lineage>
</organism>
<keyword evidence="2" id="KW-1185">Reference proteome</keyword>
<sequence>MNLPSKIDVLYSGGTVEEEDEPNSFTRLRKRK</sequence>